<name>A0A1F5WE08_9BACT</name>
<gene>
    <name evidence="2" type="ORF">A3J56_02930</name>
</gene>
<feature type="transmembrane region" description="Helical" evidence="1">
    <location>
        <begin position="32"/>
        <end position="53"/>
    </location>
</feature>
<evidence type="ECO:0000256" key="1">
    <source>
        <dbReference type="SAM" id="Phobius"/>
    </source>
</evidence>
<dbReference type="Proteomes" id="UP000178406">
    <property type="component" value="Unassembled WGS sequence"/>
</dbReference>
<proteinExistence type="predicted"/>
<dbReference type="AlphaFoldDB" id="A0A1F5WE08"/>
<organism evidence="2 3">
    <name type="scientific">Candidatus Giovannonibacteria bacterium RIFCSPHIGHO2_02_FULL_46_20</name>
    <dbReference type="NCBI Taxonomy" id="1798338"/>
    <lineage>
        <taxon>Bacteria</taxon>
        <taxon>Candidatus Giovannoniibacteriota</taxon>
    </lineage>
</organism>
<accession>A0A1F5WE08</accession>
<keyword evidence="1" id="KW-1133">Transmembrane helix</keyword>
<comment type="caution">
    <text evidence="2">The sequence shown here is derived from an EMBL/GenBank/DDBJ whole genome shotgun (WGS) entry which is preliminary data.</text>
</comment>
<evidence type="ECO:0000313" key="3">
    <source>
        <dbReference type="Proteomes" id="UP000178406"/>
    </source>
</evidence>
<protein>
    <submittedName>
        <fullName evidence="2">Uncharacterized protein</fullName>
    </submittedName>
</protein>
<reference evidence="2 3" key="1">
    <citation type="journal article" date="2016" name="Nat. Commun.">
        <title>Thousands of microbial genomes shed light on interconnected biogeochemical processes in an aquifer system.</title>
        <authorList>
            <person name="Anantharaman K."/>
            <person name="Brown C.T."/>
            <person name="Hug L.A."/>
            <person name="Sharon I."/>
            <person name="Castelle C.J."/>
            <person name="Probst A.J."/>
            <person name="Thomas B.C."/>
            <person name="Singh A."/>
            <person name="Wilkins M.J."/>
            <person name="Karaoz U."/>
            <person name="Brodie E.L."/>
            <person name="Williams K.H."/>
            <person name="Hubbard S.S."/>
            <person name="Banfield J.F."/>
        </authorList>
    </citation>
    <scope>NUCLEOTIDE SEQUENCE [LARGE SCALE GENOMIC DNA]</scope>
</reference>
<sequence length="61" mass="7238">MAIHAVFFLQKERGYLKSSSLNFDWRKIERNVPIGISLLCTGTMVVNIGLPYFRYFWWLPL</sequence>
<dbReference type="STRING" id="1798338.A3J56_02930"/>
<evidence type="ECO:0000313" key="2">
    <source>
        <dbReference type="EMBL" id="OGF73876.1"/>
    </source>
</evidence>
<keyword evidence="1" id="KW-0472">Membrane</keyword>
<dbReference type="EMBL" id="MFHQ01000034">
    <property type="protein sequence ID" value="OGF73876.1"/>
    <property type="molecule type" value="Genomic_DNA"/>
</dbReference>
<keyword evidence="1" id="KW-0812">Transmembrane</keyword>